<dbReference type="Proteomes" id="UP001172457">
    <property type="component" value="Chromosome 3"/>
</dbReference>
<dbReference type="AlphaFoldDB" id="A0AA38WLR5"/>
<dbReference type="InterPro" id="IPR012337">
    <property type="entry name" value="RNaseH-like_sf"/>
</dbReference>
<reference evidence="2" key="1">
    <citation type="submission" date="2023-03" db="EMBL/GenBank/DDBJ databases">
        <title>Chromosome-scale reference genome and RAD-based genetic map of yellow starthistle (Centaurea solstitialis) reveal putative structural variation and QTLs associated with invader traits.</title>
        <authorList>
            <person name="Reatini B."/>
            <person name="Cang F.A."/>
            <person name="Jiang Q."/>
            <person name="Mckibben M.T.W."/>
            <person name="Barker M.S."/>
            <person name="Rieseberg L.H."/>
            <person name="Dlugosch K.M."/>
        </authorList>
    </citation>
    <scope>NUCLEOTIDE SEQUENCE</scope>
    <source>
        <strain evidence="2">CAN-66</strain>
        <tissue evidence="2">Leaf</tissue>
    </source>
</reference>
<dbReference type="EMBL" id="JARYMX010000003">
    <property type="protein sequence ID" value="KAJ9557090.1"/>
    <property type="molecule type" value="Genomic_DNA"/>
</dbReference>
<name>A0AA38WLR5_9ASTR</name>
<dbReference type="Gene3D" id="3.30.420.10">
    <property type="entry name" value="Ribonuclease H-like superfamily/Ribonuclease H"/>
    <property type="match status" value="2"/>
</dbReference>
<dbReference type="InterPro" id="IPR001584">
    <property type="entry name" value="Integrase_cat-core"/>
</dbReference>
<dbReference type="InterPro" id="IPR036397">
    <property type="entry name" value="RNaseH_sf"/>
</dbReference>
<keyword evidence="3" id="KW-1185">Reference proteome</keyword>
<dbReference type="GO" id="GO:0015074">
    <property type="term" value="P:DNA integration"/>
    <property type="evidence" value="ECO:0007669"/>
    <property type="project" value="InterPro"/>
</dbReference>
<feature type="domain" description="Integrase catalytic" evidence="1">
    <location>
        <begin position="106"/>
        <end position="265"/>
    </location>
</feature>
<dbReference type="PROSITE" id="PS50994">
    <property type="entry name" value="INTEGRASE"/>
    <property type="match status" value="1"/>
</dbReference>
<dbReference type="InterPro" id="IPR052160">
    <property type="entry name" value="Gypsy_RT_Integrase-like"/>
</dbReference>
<organism evidence="2 3">
    <name type="scientific">Centaurea solstitialis</name>
    <name type="common">yellow star-thistle</name>
    <dbReference type="NCBI Taxonomy" id="347529"/>
    <lineage>
        <taxon>Eukaryota</taxon>
        <taxon>Viridiplantae</taxon>
        <taxon>Streptophyta</taxon>
        <taxon>Embryophyta</taxon>
        <taxon>Tracheophyta</taxon>
        <taxon>Spermatophyta</taxon>
        <taxon>Magnoliopsida</taxon>
        <taxon>eudicotyledons</taxon>
        <taxon>Gunneridae</taxon>
        <taxon>Pentapetalae</taxon>
        <taxon>asterids</taxon>
        <taxon>campanulids</taxon>
        <taxon>Asterales</taxon>
        <taxon>Asteraceae</taxon>
        <taxon>Carduoideae</taxon>
        <taxon>Cardueae</taxon>
        <taxon>Centaureinae</taxon>
        <taxon>Centaurea</taxon>
    </lineage>
</organism>
<dbReference type="GO" id="GO:0003676">
    <property type="term" value="F:nucleic acid binding"/>
    <property type="evidence" value="ECO:0007669"/>
    <property type="project" value="InterPro"/>
</dbReference>
<sequence>MRQRWWLDVVKDYDCEILYHPGKANVVADALNRKAHSAVMRVPLMRLTVMTLLLELVKNSQVEAAKVENLFVTDSRGILTRSGRVWVPVSCEARQTLLDEAHKSKFSIHPGATKIAPEASWEVAAFGYTRLEVIVDRLTKGDHLIAINESSSPEKLADIYVREVVARHGVPVTMISDQDMRFTSRIKFVFHEDLGTRLRFSTVFHPQTDGQSERTIQTLENMLRACMLDFGGSWDTYLPLAEFSFNNSYHASIGMPSYEMLYGRRCRTLVSPWKVVIRFRKRGKLGPRFIGPFKVIARVGKVAYRLELSPELSLIHDTFHVSKLRKCLADESAHIPMDDIQVDERLNYVERPIAVLERKTKTLQNKEIGEKRESLSASKRLAQFEVQTSVFGEIDHRVVVRIEFLTQGFVLQSLKLRECEAVAVWVLVCERVWCVDTLIIVKRTKVCEIFDVWGIDFMGPFTDSQNNKYIFVAVDYVFKWTEANALPTNDAKVLANGQVKNMNRAIKRILEKTVDSNPKVNMNELFEGGHMMFELNELDDLRMHAYENSRIKKERNKHLHDTRLEEFKVFNEGDKLKSRWNGPYVVLKGYSSGYVDLITEKGELRVNDQRLKIYHEKNPDIEGEVCLQEPEETP</sequence>
<dbReference type="InterPro" id="IPR056924">
    <property type="entry name" value="SH3_Tf2-1"/>
</dbReference>
<gene>
    <name evidence="2" type="ORF">OSB04_011704</name>
</gene>
<accession>A0AA38WLR5</accession>
<evidence type="ECO:0000259" key="1">
    <source>
        <dbReference type="PROSITE" id="PS50994"/>
    </source>
</evidence>
<proteinExistence type="predicted"/>
<evidence type="ECO:0000313" key="2">
    <source>
        <dbReference type="EMBL" id="KAJ9557090.1"/>
    </source>
</evidence>
<dbReference type="SUPFAM" id="SSF53098">
    <property type="entry name" value="Ribonuclease H-like"/>
    <property type="match status" value="2"/>
</dbReference>
<comment type="caution">
    <text evidence="2">The sequence shown here is derived from an EMBL/GenBank/DDBJ whole genome shotgun (WGS) entry which is preliminary data.</text>
</comment>
<dbReference type="Pfam" id="PF24626">
    <property type="entry name" value="SH3_Tf2-1"/>
    <property type="match status" value="1"/>
</dbReference>
<evidence type="ECO:0000313" key="3">
    <source>
        <dbReference type="Proteomes" id="UP001172457"/>
    </source>
</evidence>
<dbReference type="PANTHER" id="PTHR47266">
    <property type="entry name" value="ENDONUCLEASE-RELATED"/>
    <property type="match status" value="1"/>
</dbReference>
<protein>
    <recommendedName>
        <fullName evidence="1">Integrase catalytic domain-containing protein</fullName>
    </recommendedName>
</protein>